<comment type="subcellular location">
    <subcellularLocation>
        <location evidence="1">Nucleus</location>
        <location evidence="1">Nuclear pore complex</location>
    </subcellularLocation>
</comment>
<dbReference type="PANTHER" id="PTHR13257:SF0">
    <property type="entry name" value="NUCLEAR PORE COMPLEX PROTEIN NUP88"/>
    <property type="match status" value="1"/>
</dbReference>
<evidence type="ECO:0000313" key="9">
    <source>
        <dbReference type="Proteomes" id="UP000694395"/>
    </source>
</evidence>
<reference evidence="8" key="3">
    <citation type="submission" date="2025-09" db="UniProtKB">
        <authorList>
            <consortium name="Ensembl"/>
        </authorList>
    </citation>
    <scope>IDENTIFICATION</scope>
</reference>
<dbReference type="GO" id="GO:0005643">
    <property type="term" value="C:nuclear pore"/>
    <property type="evidence" value="ECO:0007669"/>
    <property type="project" value="UniProtKB-SubCell"/>
</dbReference>
<evidence type="ECO:0000256" key="6">
    <source>
        <dbReference type="ARBA" id="ARBA00023132"/>
    </source>
</evidence>
<evidence type="ECO:0000256" key="2">
    <source>
        <dbReference type="ARBA" id="ARBA00022448"/>
    </source>
</evidence>
<dbReference type="InterPro" id="IPR037700">
    <property type="entry name" value="NUP88/NUP82"/>
</dbReference>
<dbReference type="Pfam" id="PF10168">
    <property type="entry name" value="Nup88"/>
    <property type="match status" value="1"/>
</dbReference>
<dbReference type="InterPro" id="IPR019321">
    <property type="entry name" value="Nucleoporin_Nup88"/>
</dbReference>
<evidence type="ECO:0000256" key="5">
    <source>
        <dbReference type="ARBA" id="ARBA00023010"/>
    </source>
</evidence>
<evidence type="ECO:0000313" key="8">
    <source>
        <dbReference type="Ensembl" id="ENSOMYP00000118652.1"/>
    </source>
</evidence>
<reference evidence="8" key="2">
    <citation type="submission" date="2025-08" db="UniProtKB">
        <authorList>
            <consortium name="Ensembl"/>
        </authorList>
    </citation>
    <scope>IDENTIFICATION</scope>
</reference>
<dbReference type="PANTHER" id="PTHR13257">
    <property type="entry name" value="NUCLEOPORIN NUP84-RELATED"/>
    <property type="match status" value="1"/>
</dbReference>
<dbReference type="GO" id="GO:0000055">
    <property type="term" value="P:ribosomal large subunit export from nucleus"/>
    <property type="evidence" value="ECO:0007669"/>
    <property type="project" value="InterPro"/>
</dbReference>
<organism evidence="8 9">
    <name type="scientific">Oncorhynchus mykiss</name>
    <name type="common">Rainbow trout</name>
    <name type="synonym">Salmo gairdneri</name>
    <dbReference type="NCBI Taxonomy" id="8022"/>
    <lineage>
        <taxon>Eukaryota</taxon>
        <taxon>Metazoa</taxon>
        <taxon>Chordata</taxon>
        <taxon>Craniata</taxon>
        <taxon>Vertebrata</taxon>
        <taxon>Euteleostomi</taxon>
        <taxon>Actinopterygii</taxon>
        <taxon>Neopterygii</taxon>
        <taxon>Teleostei</taxon>
        <taxon>Protacanthopterygii</taxon>
        <taxon>Salmoniformes</taxon>
        <taxon>Salmonidae</taxon>
        <taxon>Salmoninae</taxon>
        <taxon>Oncorhynchus</taxon>
    </lineage>
</organism>
<keyword evidence="9" id="KW-1185">Reference proteome</keyword>
<keyword evidence="4" id="KW-0653">Protein transport</keyword>
<keyword evidence="2" id="KW-0813">Transport</keyword>
<dbReference type="GO" id="GO:0017056">
    <property type="term" value="F:structural constituent of nuclear pore"/>
    <property type="evidence" value="ECO:0007669"/>
    <property type="project" value="InterPro"/>
</dbReference>
<dbReference type="Proteomes" id="UP000694395">
    <property type="component" value="Chromosome 10"/>
</dbReference>
<name>A0A8K9WRC7_ONCMY</name>
<accession>A0A8K9WRC7</accession>
<dbReference type="GO" id="GO:0000056">
    <property type="term" value="P:ribosomal small subunit export from nucleus"/>
    <property type="evidence" value="ECO:0007669"/>
    <property type="project" value="InterPro"/>
</dbReference>
<sequence>MGDFKCYPIFLSFSSSSLSKPSGPLPMFPAAEDNCAVLCLPCVPNILVIATETGTLYHCAVLEAEEEETGAVERWMRGWEVVPSLYVFECVELELTLKLVAGDDEAPVESDFTCPIRLNSDPLCQHRYHCRHETVHSVCLTWFNKLHKFLQSSYEEDKDSLQELAAAHRCVVEHILCTRPLSRRYLSAPVRGFWIVSLGATIICITSTYECLLLPLLYGSCTVQKTILFLFHYIGVGLQRTFQYAESSGQVHNVFSVLTTSNL</sequence>
<dbReference type="AlphaFoldDB" id="A0A8K9WRC7"/>
<dbReference type="Ensembl" id="ENSOMYT00000167186.1">
    <property type="protein sequence ID" value="ENSOMYP00000118652.1"/>
    <property type="gene ID" value="ENSOMYG00000056910.1"/>
</dbReference>
<dbReference type="GeneTree" id="ENSGT00390000015063"/>
<protein>
    <submittedName>
        <fullName evidence="8">Nucleoporin 88</fullName>
    </submittedName>
</protein>
<evidence type="ECO:0000256" key="1">
    <source>
        <dbReference type="ARBA" id="ARBA00004567"/>
    </source>
</evidence>
<evidence type="ECO:0000256" key="7">
    <source>
        <dbReference type="ARBA" id="ARBA00023242"/>
    </source>
</evidence>
<evidence type="ECO:0000256" key="4">
    <source>
        <dbReference type="ARBA" id="ARBA00022927"/>
    </source>
</evidence>
<keyword evidence="3" id="KW-0509">mRNA transport</keyword>
<keyword evidence="7" id="KW-0539">Nucleus</keyword>
<keyword evidence="5" id="KW-0811">Translocation</keyword>
<dbReference type="GO" id="GO:0006606">
    <property type="term" value="P:protein import into nucleus"/>
    <property type="evidence" value="ECO:0007669"/>
    <property type="project" value="TreeGrafter"/>
</dbReference>
<reference evidence="8" key="1">
    <citation type="submission" date="2020-07" db="EMBL/GenBank/DDBJ databases">
        <title>A long reads based de novo assembly of the rainbow trout Arlee double haploid line genome.</title>
        <authorList>
            <person name="Gao G."/>
            <person name="Palti Y."/>
        </authorList>
    </citation>
    <scope>NUCLEOTIDE SEQUENCE [LARGE SCALE GENOMIC DNA]</scope>
</reference>
<proteinExistence type="predicted"/>
<dbReference type="GO" id="GO:0006406">
    <property type="term" value="P:mRNA export from nucleus"/>
    <property type="evidence" value="ECO:0007669"/>
    <property type="project" value="TreeGrafter"/>
</dbReference>
<keyword evidence="6" id="KW-0906">Nuclear pore complex</keyword>
<evidence type="ECO:0000256" key="3">
    <source>
        <dbReference type="ARBA" id="ARBA00022816"/>
    </source>
</evidence>